<feature type="non-terminal residue" evidence="1">
    <location>
        <position position="1"/>
    </location>
</feature>
<protein>
    <submittedName>
        <fullName evidence="1">Uncharacterized protein</fullName>
    </submittedName>
</protein>
<accession>A0A8J4UAW1</accession>
<evidence type="ECO:0000313" key="1">
    <source>
        <dbReference type="EMBL" id="KAF5903833.1"/>
    </source>
</evidence>
<dbReference type="EMBL" id="QNUK01000067">
    <property type="protein sequence ID" value="KAF5903833.1"/>
    <property type="molecule type" value="Genomic_DNA"/>
</dbReference>
<dbReference type="Proteomes" id="UP000727407">
    <property type="component" value="Unassembled WGS sequence"/>
</dbReference>
<keyword evidence="2" id="KW-1185">Reference proteome</keyword>
<reference evidence="1" key="1">
    <citation type="submission" date="2020-07" db="EMBL/GenBank/DDBJ databases">
        <title>Clarias magur genome sequencing, assembly and annotation.</title>
        <authorList>
            <person name="Kushwaha B."/>
            <person name="Kumar R."/>
            <person name="Das P."/>
            <person name="Joshi C.G."/>
            <person name="Kumar D."/>
            <person name="Nagpure N.S."/>
            <person name="Pandey M."/>
            <person name="Agarwal S."/>
            <person name="Srivastava S."/>
            <person name="Singh M."/>
            <person name="Sahoo L."/>
            <person name="Jayasankar P."/>
            <person name="Meher P.K."/>
            <person name="Koringa P.G."/>
            <person name="Iquebal M.A."/>
            <person name="Das S.P."/>
            <person name="Bit A."/>
            <person name="Patnaik S."/>
            <person name="Patel N."/>
            <person name="Shah T.M."/>
            <person name="Hinsu A."/>
            <person name="Jena J.K."/>
        </authorList>
    </citation>
    <scope>NUCLEOTIDE SEQUENCE</scope>
    <source>
        <strain evidence="1">CIFAMagur01</strain>
        <tissue evidence="1">Testis</tissue>
    </source>
</reference>
<dbReference type="AlphaFoldDB" id="A0A8J4UAW1"/>
<gene>
    <name evidence="1" type="ORF">DAT39_006454</name>
</gene>
<feature type="non-terminal residue" evidence="1">
    <location>
        <position position="102"/>
    </location>
</feature>
<comment type="caution">
    <text evidence="1">The sequence shown here is derived from an EMBL/GenBank/DDBJ whole genome shotgun (WGS) entry which is preliminary data.</text>
</comment>
<proteinExistence type="predicted"/>
<name>A0A8J4UAW1_CLAMG</name>
<evidence type="ECO:0000313" key="2">
    <source>
        <dbReference type="Proteomes" id="UP000727407"/>
    </source>
</evidence>
<organism evidence="1 2">
    <name type="scientific">Clarias magur</name>
    <name type="common">Asian catfish</name>
    <name type="synonym">Macropteronotus magur</name>
    <dbReference type="NCBI Taxonomy" id="1594786"/>
    <lineage>
        <taxon>Eukaryota</taxon>
        <taxon>Metazoa</taxon>
        <taxon>Chordata</taxon>
        <taxon>Craniata</taxon>
        <taxon>Vertebrata</taxon>
        <taxon>Euteleostomi</taxon>
        <taxon>Actinopterygii</taxon>
        <taxon>Neopterygii</taxon>
        <taxon>Teleostei</taxon>
        <taxon>Ostariophysi</taxon>
        <taxon>Siluriformes</taxon>
        <taxon>Clariidae</taxon>
        <taxon>Clarias</taxon>
    </lineage>
</organism>
<sequence length="102" mass="11422">SDSVLYIYAVRYMKTSLYVQDNLFLKAKLNQMILLHSDKVLTAAGSERIIIIVMVTSSWHVSCLAVSFLTNMDSNNGTLFHMVVARPNLMQKPILNCTEPSG</sequence>